<evidence type="ECO:0000313" key="1">
    <source>
        <dbReference type="EMBL" id="QYW02264.1"/>
    </source>
</evidence>
<gene>
    <name evidence="1" type="ORF">CPT_Philippe_071</name>
</gene>
<sequence length="323" mass="37336">MTITNREGVSLTLAVWAVNDDYDYQKAEKYISVTTLMKPIKQIILSQRIEASQKVQLDVQDLIASSWGTSLHSSVENAWMKYRTNLKKLGYPQDVIDRVVLNPEPHEIKPNSIVVYQEIRSFLKIGNGWTLGGKFDFCADGRVEDVKSTSAYAWILGSKDSDYQLQGSLYRLLNPDKIKDDNIRINFLFTDWSKADAARNPQYPQSRLAHRDIPLLSLDTTREWAERKLSDIEKYLTADESEIPECTDEELWRQPSKWKYYTKPDKTDGRAYRSFDTAEAAYEYMHNERAGQGVVKEVQGGVKRCSYCPAFNICKQKDRYEHD</sequence>
<evidence type="ECO:0000313" key="2">
    <source>
        <dbReference type="Proteomes" id="UP000827261"/>
    </source>
</evidence>
<reference evidence="1" key="1">
    <citation type="submission" date="2021-06" db="EMBL/GenBank/DDBJ databases">
        <title>Complete genome sequence of Stenotrophomonas maltophilia phage Philippe.</title>
        <authorList>
            <person name="Vallavanatt I."/>
            <person name="Bartz M."/>
            <person name="Clark J."/>
            <person name="Burrowes B."/>
            <person name="Liu M."/>
            <person name="Gill J."/>
        </authorList>
    </citation>
    <scope>NUCLEOTIDE SEQUENCE</scope>
</reference>
<name>A0AAE7WN35_9CAUD</name>
<dbReference type="Proteomes" id="UP000827261">
    <property type="component" value="Segment"/>
</dbReference>
<organism evidence="1 2">
    <name type="scientific">Stenotrophomonas phage Philippe</name>
    <dbReference type="NCBI Taxonomy" id="2859655"/>
    <lineage>
        <taxon>Viruses</taxon>
        <taxon>Duplodnaviria</taxon>
        <taxon>Heunggongvirae</taxon>
        <taxon>Uroviricota</taxon>
        <taxon>Caudoviricetes</taxon>
        <taxon>Schitoviridae</taxon>
        <taxon>Philippevirus</taxon>
        <taxon>Philippevirus philippe</taxon>
    </lineage>
</organism>
<evidence type="ECO:0008006" key="3">
    <source>
        <dbReference type="Google" id="ProtNLM"/>
    </source>
</evidence>
<proteinExistence type="predicted"/>
<protein>
    <recommendedName>
        <fullName evidence="3">PD-(D/E)XK endonuclease-like domain-containing protein</fullName>
    </recommendedName>
</protein>
<accession>A0AAE7WN35</accession>
<keyword evidence="2" id="KW-1185">Reference proteome</keyword>
<dbReference type="EMBL" id="MZ326861">
    <property type="protein sequence ID" value="QYW02264.1"/>
    <property type="molecule type" value="Genomic_DNA"/>
</dbReference>